<dbReference type="EMBL" id="LNKA01000001">
    <property type="protein sequence ID" value="KTC66036.1"/>
    <property type="molecule type" value="Genomic_DNA"/>
</dbReference>
<dbReference type="PATRIC" id="fig|45056.6.peg.717"/>
<dbReference type="PANTHER" id="PTHR12526:SF634">
    <property type="entry name" value="BLL3361 PROTEIN"/>
    <property type="match status" value="1"/>
</dbReference>
<dbReference type="AlphaFoldDB" id="A0A0W0R4M6"/>
<keyword evidence="4" id="KW-0328">Glycosyltransferase</keyword>
<dbReference type="SUPFAM" id="SSF53756">
    <property type="entry name" value="UDP-Glycosyltransferase/glycogen phosphorylase"/>
    <property type="match status" value="1"/>
</dbReference>
<evidence type="ECO:0000313" key="6">
    <source>
        <dbReference type="Proteomes" id="UP000281170"/>
    </source>
</evidence>
<reference evidence="3 5" key="1">
    <citation type="submission" date="2015-11" db="EMBL/GenBank/DDBJ databases">
        <title>Identification of large and diverse effector repertoires of 38 Legionella species.</title>
        <authorList>
            <person name="Burstein D."/>
            <person name="Amaro F."/>
            <person name="Zusman T."/>
            <person name="Lifshitz Z."/>
            <person name="Cohen O."/>
            <person name="Gilbert J.A."/>
            <person name="Pupko T."/>
            <person name="Shuman H.A."/>
            <person name="Segal G."/>
        </authorList>
    </citation>
    <scope>NUCLEOTIDE SEQUENCE [LARGE SCALE GENOMIC DNA]</scope>
    <source>
        <strain evidence="3 5">1762-AUS-E</strain>
    </source>
</reference>
<organism evidence="3 5">
    <name type="scientific">Legionella adelaidensis</name>
    <dbReference type="NCBI Taxonomy" id="45056"/>
    <lineage>
        <taxon>Bacteria</taxon>
        <taxon>Pseudomonadati</taxon>
        <taxon>Pseudomonadota</taxon>
        <taxon>Gammaproteobacteria</taxon>
        <taxon>Legionellales</taxon>
        <taxon>Legionellaceae</taxon>
        <taxon>Legionella</taxon>
    </lineage>
</organism>
<keyword evidence="4" id="KW-0614">Plasmid</keyword>
<dbReference type="PANTHER" id="PTHR12526">
    <property type="entry name" value="GLYCOSYLTRANSFERASE"/>
    <property type="match status" value="1"/>
</dbReference>
<dbReference type="Proteomes" id="UP000054859">
    <property type="component" value="Unassembled WGS sequence"/>
</dbReference>
<accession>A0A0W0R4M6</accession>
<dbReference type="Gene3D" id="3.40.50.2000">
    <property type="entry name" value="Glycogen Phosphorylase B"/>
    <property type="match status" value="2"/>
</dbReference>
<dbReference type="RefSeq" id="WP_058461745.1">
    <property type="nucleotide sequence ID" value="NZ_CAAAHS010000005.1"/>
</dbReference>
<keyword evidence="3" id="KW-0808">Transferase</keyword>
<feature type="domain" description="Glycosyltransferase subfamily 4-like N-terminal" evidence="2">
    <location>
        <begin position="16"/>
        <end position="179"/>
    </location>
</feature>
<evidence type="ECO:0000259" key="1">
    <source>
        <dbReference type="Pfam" id="PF00534"/>
    </source>
</evidence>
<protein>
    <submittedName>
        <fullName evidence="3">Glycosyltransferase</fullName>
        <ecNumber evidence="4">2.4.1.246</ecNumber>
    </submittedName>
</protein>
<dbReference type="Pfam" id="PF00534">
    <property type="entry name" value="Glycos_transf_1"/>
    <property type="match status" value="1"/>
</dbReference>
<dbReference type="OrthoDB" id="9764577at2"/>
<dbReference type="GO" id="GO:0103011">
    <property type="term" value="F:mannosylfructose-phosphate synthase activity"/>
    <property type="evidence" value="ECO:0007669"/>
    <property type="project" value="UniProtKB-EC"/>
</dbReference>
<dbReference type="InterPro" id="IPR001296">
    <property type="entry name" value="Glyco_trans_1"/>
</dbReference>
<keyword evidence="5" id="KW-1185">Reference proteome</keyword>
<dbReference type="KEGG" id="ladl:NCTC12735_01330"/>
<sequence>MKILNVNLSIDSLTGGGTAERTFQMSNFLAEKGFDCTILTLSSELSIEKMDALKNVKVTMLSYWSNRFYIPRKSLRTIRNLVKNADIIHLMNHWTLLNAFVYLFAKSYKKPYVVCPAGALQIMGRSKIIKSLFNLIIGNKIIKNANGHIAIAENELDQYQSYGVSKEKITLIPNGVHLAQLKNEGEATSFSFPYILFMGRLNSIKGPDILLDAFSELAKETSHHLIFAGPDGGMLSSLKKKVSDLELEDKIHFYGSVSGNEKSALYENSSFLVIPSRKEAMSIVLLESGVFGKPAVITDQCGFNSLEKIQGGLVVPANKEGVKQGLAHMLSNTNREEMGNNLKQLILKNYTWDSVGQKIINLYHAILRINS</sequence>
<reference evidence="4 6" key="2">
    <citation type="submission" date="2018-12" db="EMBL/GenBank/DDBJ databases">
        <authorList>
            <consortium name="Pathogen Informatics"/>
        </authorList>
    </citation>
    <scope>NUCLEOTIDE SEQUENCE [LARGE SCALE GENOMIC DNA]</scope>
    <source>
        <strain evidence="4 6">NCTC12735</strain>
        <plasmid evidence="6">19</plasmid>
    </source>
</reference>
<evidence type="ECO:0000313" key="3">
    <source>
        <dbReference type="EMBL" id="KTC66036.1"/>
    </source>
</evidence>
<dbReference type="Proteomes" id="UP000281170">
    <property type="component" value="Plasmid 19"/>
</dbReference>
<dbReference type="InterPro" id="IPR028098">
    <property type="entry name" value="Glyco_trans_4-like_N"/>
</dbReference>
<dbReference type="EC" id="2.4.1.246" evidence="4"/>
<feature type="domain" description="Glycosyl transferase family 1" evidence="1">
    <location>
        <begin position="193"/>
        <end position="343"/>
    </location>
</feature>
<evidence type="ECO:0000313" key="5">
    <source>
        <dbReference type="Proteomes" id="UP000054859"/>
    </source>
</evidence>
<geneLocation type="plasmid" evidence="4 6">
    <name>19</name>
</geneLocation>
<evidence type="ECO:0000259" key="2">
    <source>
        <dbReference type="Pfam" id="PF13439"/>
    </source>
</evidence>
<dbReference type="GO" id="GO:1901135">
    <property type="term" value="P:carbohydrate derivative metabolic process"/>
    <property type="evidence" value="ECO:0007669"/>
    <property type="project" value="UniProtKB-ARBA"/>
</dbReference>
<proteinExistence type="predicted"/>
<dbReference type="EMBL" id="LR134428">
    <property type="protein sequence ID" value="VEH85695.1"/>
    <property type="molecule type" value="Genomic_DNA"/>
</dbReference>
<dbReference type="Pfam" id="PF13439">
    <property type="entry name" value="Glyco_transf_4"/>
    <property type="match status" value="1"/>
</dbReference>
<gene>
    <name evidence="4" type="primary">mfpsA</name>
    <name evidence="3" type="ORF">Lade_0694</name>
    <name evidence="4" type="ORF">NCTC12735_01330</name>
</gene>
<evidence type="ECO:0000313" key="4">
    <source>
        <dbReference type="EMBL" id="VEH85695.1"/>
    </source>
</evidence>
<name>A0A0W0R4M6_9GAMM</name>
<dbReference type="STRING" id="45056.Lade_0694"/>